<accession>C3KQH2</accession>
<dbReference type="AlphaFoldDB" id="C3KQH2"/>
<organism evidence="2 3">
    <name type="scientific">Sinorhizobium fredii (strain NBRC 101917 / NGR234)</name>
    <dbReference type="NCBI Taxonomy" id="394"/>
    <lineage>
        <taxon>Bacteria</taxon>
        <taxon>Pseudomonadati</taxon>
        <taxon>Pseudomonadota</taxon>
        <taxon>Alphaproteobacteria</taxon>
        <taxon>Hyphomicrobiales</taxon>
        <taxon>Rhizobiaceae</taxon>
        <taxon>Sinorhizobium/Ensifer group</taxon>
        <taxon>Sinorhizobium</taxon>
    </lineage>
</organism>
<reference evidence="2 3" key="2">
    <citation type="journal article" date="2009" name="Appl. Environ. Microbiol.">
        <title>Rhizobium sp. strain NGR234 possesses a remarkable number of secretion systems.</title>
        <authorList>
            <person name="Schmeisser C."/>
            <person name="Liesegang H."/>
            <person name="Krysciak D."/>
            <person name="Bakkou N."/>
            <person name="Le Quere A."/>
            <person name="Wollherr A."/>
            <person name="Heinemeyer I."/>
            <person name="Morgenstern B."/>
            <person name="Pommerening-Roeser A."/>
            <person name="Flores M."/>
            <person name="Palacios R."/>
            <person name="Brenner S."/>
            <person name="Gottschalk G."/>
            <person name="Schmitz R.A."/>
            <person name="Broughton W.J."/>
            <person name="Perret X."/>
            <person name="Strittmatter A.W."/>
            <person name="Streit W.R."/>
        </authorList>
    </citation>
    <scope>NUCLEOTIDE SEQUENCE [LARGE SCALE GENOMIC DNA]</scope>
    <source>
        <strain evidence="3">NBRC 101917 / NGR234</strain>
    </source>
</reference>
<feature type="region of interest" description="Disordered" evidence="1">
    <location>
        <begin position="13"/>
        <end position="46"/>
    </location>
</feature>
<evidence type="ECO:0000313" key="3">
    <source>
        <dbReference type="Proteomes" id="UP000001054"/>
    </source>
</evidence>
<evidence type="ECO:0000256" key="1">
    <source>
        <dbReference type="SAM" id="MobiDB-lite"/>
    </source>
</evidence>
<protein>
    <submittedName>
        <fullName evidence="2">Uncharacterized protein</fullName>
    </submittedName>
</protein>
<dbReference type="KEGG" id="rhi:NGR_b08740"/>
<gene>
    <name evidence="2" type="ordered locus">NGR_b08740</name>
</gene>
<geneLocation type="plasmid" evidence="3">
    <name>sym pNGR234b</name>
</geneLocation>
<dbReference type="EMBL" id="CP000874">
    <property type="protein sequence ID" value="ACP22330.1"/>
    <property type="molecule type" value="Genomic_DNA"/>
</dbReference>
<sequence length="79" mass="8592">MVLHHPVARVTDKPFEAARPGGYRQAGQDCPRIDADEPGYVQKTPNERAADGRAGYRFQSAKGSSSICVVHSPLDIMPL</sequence>
<reference evidence="3" key="1">
    <citation type="journal article" date="2004" name="J. Bacteriol.">
        <title>An evolutionary hot spot: the pNGR234b replicon of Rhizobium sp. strain NGR234.</title>
        <authorList>
            <person name="Streit W.R."/>
            <person name="Schmitz R.A."/>
            <person name="Perret X."/>
            <person name="Staehelin C."/>
            <person name="Deakin W.J."/>
            <person name="Raasch C."/>
            <person name="Liesegang H."/>
            <person name="Broughton W.J."/>
        </authorList>
    </citation>
    <scope>NUCLEOTIDE SEQUENCE [LARGE SCALE GENOMIC DNA]</scope>
    <source>
        <strain evidence="3">NBRC 101917 / NGR234</strain>
    </source>
</reference>
<dbReference type="Proteomes" id="UP000001054">
    <property type="component" value="Plasmid pNGR234b"/>
</dbReference>
<proteinExistence type="predicted"/>
<keyword evidence="3" id="KW-1185">Reference proteome</keyword>
<keyword evidence="2" id="KW-0614">Plasmid</keyword>
<name>C3KQH2_SINFN</name>
<dbReference type="HOGENOM" id="CLU_2603601_0_0_5"/>
<evidence type="ECO:0000313" key="2">
    <source>
        <dbReference type="EMBL" id="ACP22330.1"/>
    </source>
</evidence>